<gene>
    <name evidence="3" type="ordered locus">TREAZ_0067</name>
</gene>
<dbReference type="OrthoDB" id="614636at2"/>
<reference evidence="3 4" key="2">
    <citation type="journal article" date="2011" name="ISME J.">
        <title>RNA-seq reveals cooperative metabolic interactions between two termite-gut spirochete species in co-culture.</title>
        <authorList>
            <person name="Rosenthal A.Z."/>
            <person name="Matson E.G."/>
            <person name="Eldar A."/>
            <person name="Leadbetter J.R."/>
        </authorList>
    </citation>
    <scope>NUCLEOTIDE SEQUENCE [LARGE SCALE GENOMIC DNA]</scope>
    <source>
        <strain evidence="4">ATCC BAA-888 / DSM 13862 / ZAS-9</strain>
    </source>
</reference>
<dbReference type="GO" id="GO:0016881">
    <property type="term" value="F:acid-amino acid ligase activity"/>
    <property type="evidence" value="ECO:0007669"/>
    <property type="project" value="TreeGrafter"/>
</dbReference>
<dbReference type="eggNOG" id="COG3568">
    <property type="taxonomic scope" value="Bacteria"/>
</dbReference>
<dbReference type="RefSeq" id="WP_015711855.1">
    <property type="nucleotide sequence ID" value="NC_015577.1"/>
</dbReference>
<protein>
    <submittedName>
        <fullName evidence="3">GH3 auxin-responsive promoter superfamily</fullName>
    </submittedName>
</protein>
<dbReference type="Pfam" id="PF23572">
    <property type="entry name" value="GH3_C"/>
    <property type="match status" value="1"/>
</dbReference>
<feature type="domain" description="GH3 C-terminal" evidence="2">
    <location>
        <begin position="443"/>
        <end position="555"/>
    </location>
</feature>
<dbReference type="InterPro" id="IPR055378">
    <property type="entry name" value="GH3_C"/>
</dbReference>
<dbReference type="Proteomes" id="UP000009222">
    <property type="component" value="Chromosome"/>
</dbReference>
<name>F5YFL0_LEAAZ</name>
<dbReference type="EMBL" id="CP001841">
    <property type="protein sequence ID" value="AEF83483.1"/>
    <property type="molecule type" value="Genomic_DNA"/>
</dbReference>
<dbReference type="InParanoid" id="F5YFL0"/>
<evidence type="ECO:0000313" key="4">
    <source>
        <dbReference type="Proteomes" id="UP000009222"/>
    </source>
</evidence>
<proteinExistence type="predicted"/>
<sequence length="569" mass="65910">MKERRLKKWWLIRLALTIIGKKGLKELDKASRDGKKAQEETLRSILEYAKDTVYGIEHHFGDILKASTAEELFGLYQKYVSPNEYEDLRPYVERHKEGGSNILFPGKPKMYATTSGTTKEPKWIPVTERYYKEVYKKMNAFWLATLVLAKPKAFYGPFASIVGKAIEGAAPDGTVYGSISGVMQRDIPGFMQAIHTAPAAVFKISDYKARYYAIMRMAIERNTHGIITANPSTLVEMQKNANEFYDEYVNDIEKGTLSHLFNISDEIRAELEPLLKPNRKRAAELRALKEKYGNVLPKHYWPEMQVVNVWFCGNTQVYFDKIKDSFPKDCVFNEFGYFSSECRAGLVLKTGIQDTVLFGHKTYFEFIHESEMEKENPAITQMYEVQPGQRYCMLITTSSGLYRYNMNDLLEITGYHNQFPTLKFIQKLNGTVSLTGEKLHERQFIEAVRAVEQVTRYKVAFFVGFADIANSNYRFYYEFADQSITDREAGEFTKMVDAELQQYNVEYKEKRSSDRLKAPETYLLKSEAFELFKSKCIDQGFRDGQFKVNLLMQDEKRHDMFKELVKNAS</sequence>
<evidence type="ECO:0000313" key="3">
    <source>
        <dbReference type="EMBL" id="AEF83483.1"/>
    </source>
</evidence>
<dbReference type="PANTHER" id="PTHR31901">
    <property type="entry name" value="GH3 DOMAIN-CONTAINING PROTEIN"/>
    <property type="match status" value="1"/>
</dbReference>
<dbReference type="STRING" id="545695.TREAZ_0067"/>
<dbReference type="KEGG" id="taz:TREAZ_0067"/>
<dbReference type="InterPro" id="IPR004993">
    <property type="entry name" value="GH3"/>
</dbReference>
<dbReference type="Pfam" id="PF23571">
    <property type="entry name" value="GH3_M"/>
    <property type="match status" value="1"/>
</dbReference>
<feature type="domain" description="GH3 middle" evidence="1">
    <location>
        <begin position="356"/>
        <end position="427"/>
    </location>
</feature>
<organism evidence="3 4">
    <name type="scientific">Leadbettera azotonutricia (strain ATCC BAA-888 / DSM 13862 / ZAS-9)</name>
    <name type="common">Treponema azotonutricium</name>
    <dbReference type="NCBI Taxonomy" id="545695"/>
    <lineage>
        <taxon>Bacteria</taxon>
        <taxon>Pseudomonadati</taxon>
        <taxon>Spirochaetota</taxon>
        <taxon>Spirochaetia</taxon>
        <taxon>Spirochaetales</taxon>
        <taxon>Breznakiellaceae</taxon>
        <taxon>Leadbettera</taxon>
    </lineage>
</organism>
<keyword evidence="4" id="KW-1185">Reference proteome</keyword>
<dbReference type="InterPro" id="IPR055377">
    <property type="entry name" value="GH3_M"/>
</dbReference>
<accession>F5YFL0</accession>
<evidence type="ECO:0000259" key="1">
    <source>
        <dbReference type="Pfam" id="PF23571"/>
    </source>
</evidence>
<dbReference type="GO" id="GO:0005737">
    <property type="term" value="C:cytoplasm"/>
    <property type="evidence" value="ECO:0007669"/>
    <property type="project" value="TreeGrafter"/>
</dbReference>
<dbReference type="HOGENOM" id="CLU_016249_3_2_12"/>
<evidence type="ECO:0000259" key="2">
    <source>
        <dbReference type="Pfam" id="PF23572"/>
    </source>
</evidence>
<dbReference type="AlphaFoldDB" id="F5YFL0"/>
<reference evidence="4" key="1">
    <citation type="submission" date="2009-12" db="EMBL/GenBank/DDBJ databases">
        <title>Complete sequence of Treponema azotonutricium strain ZAS-9.</title>
        <authorList>
            <person name="Tetu S.G."/>
            <person name="Matson E."/>
            <person name="Ren Q."/>
            <person name="Seshadri R."/>
            <person name="Elbourne L."/>
            <person name="Hassan K.A."/>
            <person name="Durkin A."/>
            <person name="Radune D."/>
            <person name="Mohamoud Y."/>
            <person name="Shay R."/>
            <person name="Jin S."/>
            <person name="Zhang X."/>
            <person name="Lucey K."/>
            <person name="Ballor N.R."/>
            <person name="Ottesen E."/>
            <person name="Rosenthal R."/>
            <person name="Allen A."/>
            <person name="Leadbetter J.R."/>
            <person name="Paulsen I.T."/>
        </authorList>
    </citation>
    <scope>NUCLEOTIDE SEQUENCE [LARGE SCALE GENOMIC DNA]</scope>
    <source>
        <strain evidence="4">ATCC BAA-888 / DSM 13862 / ZAS-9</strain>
    </source>
</reference>
<dbReference type="Pfam" id="PF03321">
    <property type="entry name" value="GH3"/>
    <property type="match status" value="1"/>
</dbReference>
<dbReference type="PANTHER" id="PTHR31901:SF9">
    <property type="entry name" value="GH3 DOMAIN-CONTAINING PROTEIN"/>
    <property type="match status" value="1"/>
</dbReference>